<evidence type="ECO:0000313" key="3">
    <source>
        <dbReference type="Proteomes" id="UP001158050"/>
    </source>
</evidence>
<dbReference type="EMBL" id="FXUO01000006">
    <property type="protein sequence ID" value="SMP94677.1"/>
    <property type="molecule type" value="Genomic_DNA"/>
</dbReference>
<comment type="caution">
    <text evidence="2">The sequence shown here is derived from an EMBL/GenBank/DDBJ whole genome shotgun (WGS) entry which is preliminary data.</text>
</comment>
<dbReference type="SMART" id="SM00530">
    <property type="entry name" value="HTH_XRE"/>
    <property type="match status" value="1"/>
</dbReference>
<reference evidence="2 3" key="1">
    <citation type="submission" date="2017-05" db="EMBL/GenBank/DDBJ databases">
        <authorList>
            <person name="Varghese N."/>
            <person name="Submissions S."/>
        </authorList>
    </citation>
    <scope>NUCLEOTIDE SEQUENCE [LARGE SCALE GENOMIC DNA]</scope>
    <source>
        <strain evidence="2 3">DSM 18015</strain>
    </source>
</reference>
<evidence type="ECO:0000313" key="2">
    <source>
        <dbReference type="EMBL" id="SMP94677.1"/>
    </source>
</evidence>
<dbReference type="Gene3D" id="1.10.260.40">
    <property type="entry name" value="lambda repressor-like DNA-binding domains"/>
    <property type="match status" value="1"/>
</dbReference>
<dbReference type="InterPro" id="IPR010982">
    <property type="entry name" value="Lambda_DNA-bd_dom_sf"/>
</dbReference>
<sequence length="98" mass="11067">MTIGEVIKDLLDRKNISQKELAGKIGKSTTAVSQIIKGVYQPNPETLEKIAEVLDIPAGIIHFLTISEDQIPEDKKQLFKFVAPTMENFIYEIFSMEK</sequence>
<dbReference type="InterPro" id="IPR001387">
    <property type="entry name" value="Cro/C1-type_HTH"/>
</dbReference>
<evidence type="ECO:0000259" key="1">
    <source>
        <dbReference type="PROSITE" id="PS50943"/>
    </source>
</evidence>
<dbReference type="PROSITE" id="PS50943">
    <property type="entry name" value="HTH_CROC1"/>
    <property type="match status" value="1"/>
</dbReference>
<protein>
    <submittedName>
        <fullName evidence="2">Helix-turn-helix</fullName>
    </submittedName>
</protein>
<gene>
    <name evidence="2" type="ORF">SAMN05421679_10680</name>
</gene>
<accession>A0ABY1R3X6</accession>
<organism evidence="2 3">
    <name type="scientific">Epilithonimonas pallida</name>
    <dbReference type="NCBI Taxonomy" id="373671"/>
    <lineage>
        <taxon>Bacteria</taxon>
        <taxon>Pseudomonadati</taxon>
        <taxon>Bacteroidota</taxon>
        <taxon>Flavobacteriia</taxon>
        <taxon>Flavobacteriales</taxon>
        <taxon>Weeksellaceae</taxon>
        <taxon>Chryseobacterium group</taxon>
        <taxon>Epilithonimonas</taxon>
    </lineage>
</organism>
<proteinExistence type="predicted"/>
<name>A0ABY1R3X6_9FLAO</name>
<dbReference type="SUPFAM" id="SSF47413">
    <property type="entry name" value="lambda repressor-like DNA-binding domains"/>
    <property type="match status" value="1"/>
</dbReference>
<dbReference type="Proteomes" id="UP001158050">
    <property type="component" value="Unassembled WGS sequence"/>
</dbReference>
<keyword evidence="3" id="KW-1185">Reference proteome</keyword>
<feature type="domain" description="HTH cro/C1-type" evidence="1">
    <location>
        <begin position="7"/>
        <end position="61"/>
    </location>
</feature>
<dbReference type="RefSeq" id="WP_283417266.1">
    <property type="nucleotide sequence ID" value="NZ_FXUO01000006.1"/>
</dbReference>
<dbReference type="Pfam" id="PF01381">
    <property type="entry name" value="HTH_3"/>
    <property type="match status" value="1"/>
</dbReference>
<dbReference type="CDD" id="cd00093">
    <property type="entry name" value="HTH_XRE"/>
    <property type="match status" value="1"/>
</dbReference>